<dbReference type="InterPro" id="IPR007493">
    <property type="entry name" value="DUF538"/>
</dbReference>
<name>A0AAV1XVP0_LUPLU</name>
<accession>A0AAV1XVP0</accession>
<reference evidence="2 3" key="1">
    <citation type="submission" date="2024-03" db="EMBL/GenBank/DDBJ databases">
        <authorList>
            <person name="Martinez-Hernandez J."/>
        </authorList>
    </citation>
    <scope>NUCLEOTIDE SEQUENCE [LARGE SCALE GENOMIC DNA]</scope>
</reference>
<gene>
    <name evidence="2" type="ORF">LLUT_LOCUS26033</name>
</gene>
<dbReference type="AlphaFoldDB" id="A0AAV1XVP0"/>
<evidence type="ECO:0000313" key="2">
    <source>
        <dbReference type="EMBL" id="CAL0324973.1"/>
    </source>
</evidence>
<dbReference type="PANTHER" id="PTHR31676:SF71">
    <property type="entry name" value="EXPRESSED PROTEIN"/>
    <property type="match status" value="1"/>
</dbReference>
<dbReference type="Pfam" id="PF04398">
    <property type="entry name" value="DUF538"/>
    <property type="match status" value="1"/>
</dbReference>
<evidence type="ECO:0000256" key="1">
    <source>
        <dbReference type="SAM" id="SignalP"/>
    </source>
</evidence>
<protein>
    <submittedName>
        <fullName evidence="2">Uncharacterized protein</fullName>
    </submittedName>
</protein>
<dbReference type="Gene3D" id="2.30.240.10">
    <property type="entry name" value="At5g01610-like"/>
    <property type="match status" value="1"/>
</dbReference>
<organism evidence="2 3">
    <name type="scientific">Lupinus luteus</name>
    <name type="common">European yellow lupine</name>
    <dbReference type="NCBI Taxonomy" id="3873"/>
    <lineage>
        <taxon>Eukaryota</taxon>
        <taxon>Viridiplantae</taxon>
        <taxon>Streptophyta</taxon>
        <taxon>Embryophyta</taxon>
        <taxon>Tracheophyta</taxon>
        <taxon>Spermatophyta</taxon>
        <taxon>Magnoliopsida</taxon>
        <taxon>eudicotyledons</taxon>
        <taxon>Gunneridae</taxon>
        <taxon>Pentapetalae</taxon>
        <taxon>rosids</taxon>
        <taxon>fabids</taxon>
        <taxon>Fabales</taxon>
        <taxon>Fabaceae</taxon>
        <taxon>Papilionoideae</taxon>
        <taxon>50 kb inversion clade</taxon>
        <taxon>genistoids sensu lato</taxon>
        <taxon>core genistoids</taxon>
        <taxon>Genisteae</taxon>
        <taxon>Lupinus</taxon>
    </lineage>
</organism>
<keyword evidence="1" id="KW-0732">Signal</keyword>
<dbReference type="SUPFAM" id="SSF141562">
    <property type="entry name" value="At5g01610-like"/>
    <property type="match status" value="1"/>
</dbReference>
<sequence>MATTAKSHLLLLSITTAIFFTLSVTTATTITTTTPNNKPTVYELLPKYGLPSGLLPSTVTDYTLSEDDGRFIVVLDKPCYVQFDYQVYYDKTVSGKLSYGSITDLKGIEVQRLFLWLNVDEIRVDLPPSNSIYFQVGLINKKLSVDQFKTVHSCRNSLTSSPCVGTTNTLSATQLASPVDEIPLLLNAV</sequence>
<proteinExistence type="predicted"/>
<dbReference type="Proteomes" id="UP001497480">
    <property type="component" value="Unassembled WGS sequence"/>
</dbReference>
<dbReference type="EMBL" id="CAXHTB010000018">
    <property type="protein sequence ID" value="CAL0324973.1"/>
    <property type="molecule type" value="Genomic_DNA"/>
</dbReference>
<feature type="chain" id="PRO_5043359747" evidence="1">
    <location>
        <begin position="28"/>
        <end position="189"/>
    </location>
</feature>
<dbReference type="InterPro" id="IPR036758">
    <property type="entry name" value="At5g01610-like"/>
</dbReference>
<keyword evidence="3" id="KW-1185">Reference proteome</keyword>
<feature type="signal peptide" evidence="1">
    <location>
        <begin position="1"/>
        <end position="27"/>
    </location>
</feature>
<comment type="caution">
    <text evidence="2">The sequence shown here is derived from an EMBL/GenBank/DDBJ whole genome shotgun (WGS) entry which is preliminary data.</text>
</comment>
<evidence type="ECO:0000313" key="3">
    <source>
        <dbReference type="Proteomes" id="UP001497480"/>
    </source>
</evidence>
<dbReference type="PANTHER" id="PTHR31676">
    <property type="entry name" value="T31J12.3 PROTEIN-RELATED"/>
    <property type="match status" value="1"/>
</dbReference>